<feature type="compositionally biased region" description="Basic and acidic residues" evidence="20">
    <location>
        <begin position="1"/>
        <end position="24"/>
    </location>
</feature>
<organism evidence="21 22">
    <name type="scientific">Candidatus Methanoplasma termitum</name>
    <dbReference type="NCBI Taxonomy" id="1577791"/>
    <lineage>
        <taxon>Archaea</taxon>
        <taxon>Methanobacteriati</taxon>
        <taxon>Thermoplasmatota</taxon>
        <taxon>Thermoplasmata</taxon>
        <taxon>Methanomassiliicoccales</taxon>
        <taxon>Methanomassiliicoccaceae</taxon>
        <taxon>Candidatus Methanoplasma</taxon>
    </lineage>
</organism>
<keyword evidence="7 19" id="KW-1003">Cell membrane</keyword>
<feature type="transmembrane region" description="Helical" evidence="19">
    <location>
        <begin position="335"/>
        <end position="359"/>
    </location>
</feature>
<evidence type="ECO:0000256" key="8">
    <source>
        <dbReference type="ARBA" id="ARBA00022573"/>
    </source>
</evidence>
<reference evidence="21 22" key="1">
    <citation type="journal article" date="2014" name="Appl. Environ. Microbiol.">
        <title>Comparative Genome Analysis of 'Candidatus Methanoplasma termitum' Indicates a New Mode of Energy Metabolism in the Seventh Order of Methanogens.</title>
        <authorList>
            <person name="Lang K."/>
            <person name="Schuldes J."/>
            <person name="Klingl A."/>
            <person name="Poehlein A."/>
            <person name="Daniel R."/>
            <person name="Brune A."/>
        </authorList>
    </citation>
    <scope>NUCLEOTIDE SEQUENCE [LARGE SCALE GENOMIC DNA]</scope>
    <source>
        <strain evidence="22">Mpt1</strain>
    </source>
</reference>
<comment type="catalytic activity">
    <reaction evidence="17 19">
        <text>alpha-ribazole + adenosylcob(III)inamide-GDP = adenosylcob(III)alamin + GMP + H(+)</text>
        <dbReference type="Rhea" id="RHEA:16049"/>
        <dbReference type="ChEBI" id="CHEBI:10329"/>
        <dbReference type="ChEBI" id="CHEBI:15378"/>
        <dbReference type="ChEBI" id="CHEBI:18408"/>
        <dbReference type="ChEBI" id="CHEBI:58115"/>
        <dbReference type="ChEBI" id="CHEBI:60487"/>
        <dbReference type="EC" id="2.7.8.26"/>
    </reaction>
</comment>
<dbReference type="PANTHER" id="PTHR34148">
    <property type="entry name" value="ADENOSYLCOBINAMIDE-GDP RIBAZOLETRANSFERASE"/>
    <property type="match status" value="1"/>
</dbReference>
<dbReference type="RefSeq" id="WP_048111484.1">
    <property type="nucleotide sequence ID" value="NZ_CP010070.1"/>
</dbReference>
<keyword evidence="9 19" id="KW-0808">Transferase</keyword>
<dbReference type="EMBL" id="CP010070">
    <property type="protein sequence ID" value="AIZ56128.1"/>
    <property type="molecule type" value="Genomic_DNA"/>
</dbReference>
<dbReference type="GO" id="GO:0008818">
    <property type="term" value="F:cobalamin 5'-phosphate synthase activity"/>
    <property type="evidence" value="ECO:0007669"/>
    <property type="project" value="UniProtKB-UniRule"/>
</dbReference>
<comment type="subcellular location">
    <subcellularLocation>
        <location evidence="2 19">Cell membrane</location>
        <topology evidence="2 19">Multi-pass membrane protein</topology>
    </subcellularLocation>
</comment>
<feature type="transmembrane region" description="Helical" evidence="19">
    <location>
        <begin position="255"/>
        <end position="274"/>
    </location>
</feature>
<keyword evidence="8 19" id="KW-0169">Cobalamin biosynthesis</keyword>
<comment type="catalytic activity">
    <reaction evidence="18 19">
        <text>alpha-ribazole 5'-phosphate + adenosylcob(III)inamide-GDP = adenosylcob(III)alamin 5'-phosphate + GMP + H(+)</text>
        <dbReference type="Rhea" id="RHEA:23560"/>
        <dbReference type="ChEBI" id="CHEBI:15378"/>
        <dbReference type="ChEBI" id="CHEBI:57918"/>
        <dbReference type="ChEBI" id="CHEBI:58115"/>
        <dbReference type="ChEBI" id="CHEBI:60487"/>
        <dbReference type="ChEBI" id="CHEBI:60493"/>
        <dbReference type="EC" id="2.7.8.26"/>
    </reaction>
</comment>
<evidence type="ECO:0000256" key="12">
    <source>
        <dbReference type="ARBA" id="ARBA00022989"/>
    </source>
</evidence>
<evidence type="ECO:0000256" key="2">
    <source>
        <dbReference type="ARBA" id="ARBA00004651"/>
    </source>
</evidence>
<evidence type="ECO:0000256" key="3">
    <source>
        <dbReference type="ARBA" id="ARBA00004663"/>
    </source>
</evidence>
<accession>A0A0A7LAW6</accession>
<dbReference type="HAMAP" id="MF_00719">
    <property type="entry name" value="CobS"/>
    <property type="match status" value="1"/>
</dbReference>
<evidence type="ECO:0000256" key="10">
    <source>
        <dbReference type="ARBA" id="ARBA00022692"/>
    </source>
</evidence>
<evidence type="ECO:0000256" key="14">
    <source>
        <dbReference type="ARBA" id="ARBA00025228"/>
    </source>
</evidence>
<feature type="transmembrane region" description="Helical" evidence="19">
    <location>
        <begin position="460"/>
        <end position="478"/>
    </location>
</feature>
<proteinExistence type="inferred from homology"/>
<comment type="cofactor">
    <cofactor evidence="1 19">
        <name>Mg(2+)</name>
        <dbReference type="ChEBI" id="CHEBI:18420"/>
    </cofactor>
</comment>
<dbReference type="GO" id="GO:0051073">
    <property type="term" value="F:adenosylcobinamide-GDP ribazoletransferase activity"/>
    <property type="evidence" value="ECO:0007669"/>
    <property type="project" value="UniProtKB-UniRule"/>
</dbReference>
<evidence type="ECO:0000256" key="20">
    <source>
        <dbReference type="SAM" id="MobiDB-lite"/>
    </source>
</evidence>
<feature type="transmembrane region" description="Helical" evidence="19">
    <location>
        <begin position="228"/>
        <end position="248"/>
    </location>
</feature>
<feature type="region of interest" description="Disordered" evidence="20">
    <location>
        <begin position="1"/>
        <end position="146"/>
    </location>
</feature>
<dbReference type="InterPro" id="IPR003805">
    <property type="entry name" value="CobS"/>
</dbReference>
<evidence type="ECO:0000256" key="18">
    <source>
        <dbReference type="ARBA" id="ARBA00049504"/>
    </source>
</evidence>
<evidence type="ECO:0000313" key="22">
    <source>
        <dbReference type="Proteomes" id="UP000030787"/>
    </source>
</evidence>
<protein>
    <recommendedName>
        <fullName evidence="6 19">Adenosylcobinamide-GDP ribazoletransferase</fullName>
        <ecNumber evidence="5 19">2.7.8.26</ecNumber>
    </recommendedName>
    <alternativeName>
        <fullName evidence="16 19">Cobalamin synthase</fullName>
    </alternativeName>
    <alternativeName>
        <fullName evidence="15 19">Cobalamin-5'-phosphate synthase</fullName>
    </alternativeName>
</protein>
<evidence type="ECO:0000256" key="7">
    <source>
        <dbReference type="ARBA" id="ARBA00022475"/>
    </source>
</evidence>
<evidence type="ECO:0000313" key="21">
    <source>
        <dbReference type="EMBL" id="AIZ56128.1"/>
    </source>
</evidence>
<keyword evidence="12 19" id="KW-1133">Transmembrane helix</keyword>
<dbReference type="Proteomes" id="UP000030787">
    <property type="component" value="Chromosome"/>
</dbReference>
<comment type="similarity">
    <text evidence="4 19">Belongs to the CobS family.</text>
</comment>
<dbReference type="KEGG" id="mear:Mpt1_c02280"/>
<feature type="transmembrane region" description="Helical" evidence="19">
    <location>
        <begin position="302"/>
        <end position="328"/>
    </location>
</feature>
<dbReference type="OrthoDB" id="11748at2157"/>
<sequence>MPNETNDRVGKEEALNRSSDRQKDGSVSTGADANNKSNAGAATPPEDESIDSNRSEQRPIRKMSAADFKVKSEPKPEPRPEPRPEVKEPVQPPAPHKETKPVQPSSGIPSSRPAGTAQEKPVQKPVEATPMKEHPKAAPAPEPAPVYREPVYEQPKYEYSEPAKEPKYERSEPVKESKRKEEEPPASEPKGTSPGGILGALKAAFSFFTILPIKASGEEINAMTKNMYVIPIVGAFIGMIASIMGIIFARVDAGAMAGIAILATSYIISKFLHLDGLADFGDGMICSGDRERSIKALKDTGIGAGGLGIVLIVILAIYAGISGVAVVFTTWIPGFFLFAMAIVIMEAFAKNTMVVAAAFGEPGNGMASEQVRNTNTQTMLFATLIAVCSAFVGYLLMAVITGGFWASFQGIWSARVMITALLMIVGGVVSSFVIGWLIAYLSNRKFGFLNGDGLGAANEISKVMFLFIALMVLGFYTLH</sequence>
<dbReference type="UniPathway" id="UPA00148">
    <property type="reaction ID" value="UER00238"/>
</dbReference>
<evidence type="ECO:0000256" key="6">
    <source>
        <dbReference type="ARBA" id="ARBA00015850"/>
    </source>
</evidence>
<dbReference type="GeneID" id="24817901"/>
<evidence type="ECO:0000256" key="1">
    <source>
        <dbReference type="ARBA" id="ARBA00001946"/>
    </source>
</evidence>
<evidence type="ECO:0000256" key="11">
    <source>
        <dbReference type="ARBA" id="ARBA00022842"/>
    </source>
</evidence>
<dbReference type="PANTHER" id="PTHR34148:SF1">
    <property type="entry name" value="ADENOSYLCOBINAMIDE-GDP RIBAZOLETRANSFERASE"/>
    <property type="match status" value="1"/>
</dbReference>
<feature type="compositionally biased region" description="Basic and acidic residues" evidence="20">
    <location>
        <begin position="68"/>
        <end position="88"/>
    </location>
</feature>
<feature type="compositionally biased region" description="Basic and acidic residues" evidence="20">
    <location>
        <begin position="158"/>
        <end position="183"/>
    </location>
</feature>
<dbReference type="EC" id="2.7.8.26" evidence="5 19"/>
<evidence type="ECO:0000256" key="4">
    <source>
        <dbReference type="ARBA" id="ARBA00010561"/>
    </source>
</evidence>
<dbReference type="HOGENOM" id="CLU_569387_0_0_2"/>
<keyword evidence="10 19" id="KW-0812">Transmembrane</keyword>
<feature type="transmembrane region" description="Helical" evidence="19">
    <location>
        <begin position="418"/>
        <end position="440"/>
    </location>
</feature>
<dbReference type="GO" id="GO:0009236">
    <property type="term" value="P:cobalamin biosynthetic process"/>
    <property type="evidence" value="ECO:0007669"/>
    <property type="project" value="UniProtKB-UniRule"/>
</dbReference>
<keyword evidence="13 19" id="KW-0472">Membrane</keyword>
<keyword evidence="22" id="KW-1185">Reference proteome</keyword>
<keyword evidence="11 19" id="KW-0460">Magnesium</keyword>
<feature type="compositionally biased region" description="Polar residues" evidence="20">
    <location>
        <begin position="25"/>
        <end position="40"/>
    </location>
</feature>
<dbReference type="STRING" id="1577791.Mpt1_c02280"/>
<evidence type="ECO:0000256" key="16">
    <source>
        <dbReference type="ARBA" id="ARBA00032853"/>
    </source>
</evidence>
<evidence type="ECO:0000256" key="9">
    <source>
        <dbReference type="ARBA" id="ARBA00022679"/>
    </source>
</evidence>
<evidence type="ECO:0000256" key="5">
    <source>
        <dbReference type="ARBA" id="ARBA00013200"/>
    </source>
</evidence>
<feature type="transmembrane region" description="Helical" evidence="19">
    <location>
        <begin position="379"/>
        <end position="406"/>
    </location>
</feature>
<comment type="pathway">
    <text evidence="3 19">Cofactor biosynthesis; adenosylcobalamin biosynthesis; adenosylcobalamin from cob(II)yrinate a,c-diamide: step 7/7.</text>
</comment>
<dbReference type="AlphaFoldDB" id="A0A0A7LAW6"/>
<dbReference type="Pfam" id="PF02654">
    <property type="entry name" value="CobS"/>
    <property type="match status" value="1"/>
</dbReference>
<comment type="function">
    <text evidence="14 19">Joins adenosylcobinamide-GDP and alpha-ribazole to generate adenosylcobalamin (Ado-cobalamin). Also synthesizes adenosylcobalamin 5'-phosphate from adenosylcobinamide-GDP and alpha-ribazole 5'-phosphate.</text>
</comment>
<feature type="region of interest" description="Disordered" evidence="20">
    <location>
        <begin position="158"/>
        <end position="194"/>
    </location>
</feature>
<evidence type="ECO:0000256" key="17">
    <source>
        <dbReference type="ARBA" id="ARBA00048623"/>
    </source>
</evidence>
<evidence type="ECO:0000256" key="15">
    <source>
        <dbReference type="ARBA" id="ARBA00032605"/>
    </source>
</evidence>
<dbReference type="GO" id="GO:0005886">
    <property type="term" value="C:plasma membrane"/>
    <property type="evidence" value="ECO:0007669"/>
    <property type="project" value="UniProtKB-SubCell"/>
</dbReference>
<gene>
    <name evidence="19 21" type="primary">cobS</name>
    <name evidence="21" type="ORF">Mpt1_c02280</name>
</gene>
<evidence type="ECO:0000256" key="19">
    <source>
        <dbReference type="HAMAP-Rule" id="MF_00719"/>
    </source>
</evidence>
<evidence type="ECO:0000256" key="13">
    <source>
        <dbReference type="ARBA" id="ARBA00023136"/>
    </source>
</evidence>
<dbReference type="NCBIfam" id="TIGR00317">
    <property type="entry name" value="cobS"/>
    <property type="match status" value="1"/>
</dbReference>
<name>A0A0A7LAW6_9ARCH</name>